<dbReference type="EnsemblFungi" id="MVLG_01505T0">
    <property type="protein sequence ID" value="MVLG_01505T0"/>
    <property type="gene ID" value="MVLG_01505"/>
</dbReference>
<dbReference type="EMBL" id="GL541651">
    <property type="protein sequence ID" value="KDE08239.1"/>
    <property type="molecule type" value="Genomic_DNA"/>
</dbReference>
<dbReference type="HOGENOM" id="CLU_339864_0_0_1"/>
<keyword evidence="2" id="KW-0812">Transmembrane</keyword>
<feature type="compositionally biased region" description="Polar residues" evidence="1">
    <location>
        <begin position="77"/>
        <end position="88"/>
    </location>
</feature>
<gene>
    <name evidence="3" type="ORF">MVLG_01505</name>
</gene>
<name>U5H2B6_USTV1</name>
<keyword evidence="2" id="KW-0472">Membrane</keyword>
<dbReference type="PANTHER" id="PTHR36050:SF1">
    <property type="entry name" value="O-FUCOSYLTRANSFERASE 30"/>
    <property type="match status" value="1"/>
</dbReference>
<dbReference type="PANTHER" id="PTHR36050">
    <property type="entry name" value="O-FUCOSYLTRANSFERASE 30"/>
    <property type="match status" value="1"/>
</dbReference>
<organism evidence="3">
    <name type="scientific">Microbotryum lychnidis-dioicae (strain p1A1 Lamole / MvSl-1064)</name>
    <name type="common">Anther smut fungus</name>
    <dbReference type="NCBI Taxonomy" id="683840"/>
    <lineage>
        <taxon>Eukaryota</taxon>
        <taxon>Fungi</taxon>
        <taxon>Dikarya</taxon>
        <taxon>Basidiomycota</taxon>
        <taxon>Pucciniomycotina</taxon>
        <taxon>Microbotryomycetes</taxon>
        <taxon>Microbotryales</taxon>
        <taxon>Microbotryaceae</taxon>
        <taxon>Microbotryum</taxon>
    </lineage>
</organism>
<evidence type="ECO:0000313" key="5">
    <source>
        <dbReference type="Proteomes" id="UP000017200"/>
    </source>
</evidence>
<reference evidence="5" key="1">
    <citation type="submission" date="2010-11" db="EMBL/GenBank/DDBJ databases">
        <title>The genome sequence of Microbotryum violaceum strain p1A1 Lamole.</title>
        <authorList>
            <person name="Cuomo C."/>
            <person name="Perlin M."/>
            <person name="Young S.K."/>
            <person name="Zeng Q."/>
            <person name="Gargeya S."/>
            <person name="Alvarado L."/>
            <person name="Berlin A."/>
            <person name="Chapman S.B."/>
            <person name="Chen Z."/>
            <person name="Freedman E."/>
            <person name="Gellesch M."/>
            <person name="Goldberg J."/>
            <person name="Griggs A."/>
            <person name="Gujja S."/>
            <person name="Heilman E."/>
            <person name="Heiman D."/>
            <person name="Howarth C."/>
            <person name="Mehta T."/>
            <person name="Neiman D."/>
            <person name="Pearson M."/>
            <person name="Roberts A."/>
            <person name="Saif S."/>
            <person name="Shea T."/>
            <person name="Shenoy N."/>
            <person name="Sisk P."/>
            <person name="Stolte C."/>
            <person name="Sykes S."/>
            <person name="White J."/>
            <person name="Yandava C."/>
            <person name="Haas B."/>
            <person name="Nusbaum C."/>
            <person name="Birren B."/>
        </authorList>
    </citation>
    <scope>NUCLEOTIDE SEQUENCE [LARGE SCALE GENOMIC DNA]</scope>
    <source>
        <strain evidence="5">p1A1 Lamole</strain>
    </source>
</reference>
<proteinExistence type="predicted"/>
<evidence type="ECO:0000256" key="2">
    <source>
        <dbReference type="SAM" id="Phobius"/>
    </source>
</evidence>
<reference evidence="3 5" key="3">
    <citation type="journal article" date="2015" name="BMC Genomics">
        <title>Sex and parasites: genomic and transcriptomic analysis of Microbotryum lychnidis-dioicae, the biotrophic and plant-castrating anther smut fungus.</title>
        <authorList>
            <person name="Perlin M.H."/>
            <person name="Amselem J."/>
            <person name="Fontanillas E."/>
            <person name="Toh S.S."/>
            <person name="Chen Z."/>
            <person name="Goldberg J."/>
            <person name="Duplessis S."/>
            <person name="Henrissat B."/>
            <person name="Young S."/>
            <person name="Zeng Q."/>
            <person name="Aguileta G."/>
            <person name="Petit E."/>
            <person name="Badouin H."/>
            <person name="Andrews J."/>
            <person name="Razeeq D."/>
            <person name="Gabaldon T."/>
            <person name="Quesneville H."/>
            <person name="Giraud T."/>
            <person name="Hood M.E."/>
            <person name="Schultz D.J."/>
            <person name="Cuomo C.A."/>
        </authorList>
    </citation>
    <scope>NUCLEOTIDE SEQUENCE [LARGE SCALE GENOMIC DNA]</scope>
    <source>
        <strain evidence="3">P1A1 Lamole</strain>
        <strain evidence="5">p1A1 Lamole</strain>
    </source>
</reference>
<feature type="transmembrane region" description="Helical" evidence="2">
    <location>
        <begin position="175"/>
        <end position="194"/>
    </location>
</feature>
<dbReference type="OrthoDB" id="1882547at2759"/>
<keyword evidence="2" id="KW-1133">Transmembrane helix</keyword>
<reference evidence="4" key="4">
    <citation type="submission" date="2015-06" db="UniProtKB">
        <authorList>
            <consortium name="EnsemblFungi"/>
        </authorList>
    </citation>
    <scope>IDENTIFICATION</scope>
</reference>
<accession>U5H2B6</accession>
<sequence>MVGKPGQQQLQHDSMASHSPPTRWQSGDVLAPVRSKSDSVAANLVQACAPSPHSGPRRAPPIHRSTAPPCSGGLDQRTPSNRGTVENGDTSKRWLWSHESLSSSSSSSPFPASRQGTLAGLGGGDTGASGLSMSHISSAYSRLLPAKGSLQPAQNGLRPLMYRLGSRRYRSSRTMALWTALIFILLIVLYASPLDDGLEHFISNQSDVSFMPSKLQQSLGVLRNGVKSGVRQAVNQLPKLPWVSAVTDRASRSKSIKISMLPIKPDYPTHNHPEERYIGFLPHSGFDQQRSAFATALMLGKKLNRTVLVPPVWLGKPNPYKPYDQLQGSWNDALHQYPSSFRISGDKGRFPSSTKSPLLKPGNYSSTLNGALDIGKLQLTLGPDTMENAADCKPSDAECQKPSTTFVSWDRLVDLDAVTRNNGVKLVNRWDMREKALEQLLEKRPEDFFILHDQSHDDLSFLDDISGKVGVGAFTNQSTPPLLHSASGSSSDRSGSREVSLSALNMLSQKVLLVGSLAGTMRLQSLDPALSSLHQSLAFRSSRLIAPARAMRHRLGGAYGYAGVYARIRNKTNKDPTELYLGEAWHDLVARLKIEPSVAQAMWELVRPVNEKCSVSKSTPTRSSSRKKSRLKKIRLSADVLSGAPKRPLGLKTGSTIFEDDTTVFSLPATTSHHRLHRRHIRGEQSPSPDLVFNQCRSNVHTDSEHLPFNTPIYLATNSPDPEGDPKLAIFFKAFPCTFIRSDFEVPSKMNGGEVVESLLKLRRLVNVNDGAALGQMFEPLLDQTVVAMAMISMQAKGTLSSTFVERDLHTAYRQDRYDEQQVPAESNHGTVFGHW</sequence>
<protein>
    <submittedName>
        <fullName evidence="3 4">Uncharacterized protein</fullName>
    </submittedName>
</protein>
<evidence type="ECO:0000313" key="4">
    <source>
        <dbReference type="EnsemblFungi" id="MVLG_01505T0"/>
    </source>
</evidence>
<evidence type="ECO:0000313" key="3">
    <source>
        <dbReference type="EMBL" id="KDE08239.1"/>
    </source>
</evidence>
<dbReference type="EMBL" id="AEIJ01000146">
    <property type="status" value="NOT_ANNOTATED_CDS"/>
    <property type="molecule type" value="Genomic_DNA"/>
</dbReference>
<dbReference type="AlphaFoldDB" id="U5H2B6"/>
<dbReference type="InParanoid" id="U5H2B6"/>
<feature type="compositionally biased region" description="Polar residues" evidence="1">
    <location>
        <begin position="1"/>
        <end position="25"/>
    </location>
</feature>
<feature type="region of interest" description="Disordered" evidence="1">
    <location>
        <begin position="1"/>
        <end position="89"/>
    </location>
</feature>
<dbReference type="Proteomes" id="UP000017200">
    <property type="component" value="Unassembled WGS sequence"/>
</dbReference>
<reference evidence="3" key="2">
    <citation type="submission" date="2010-11" db="EMBL/GenBank/DDBJ databases">
        <authorList>
            <consortium name="The Broad Institute Genome Sequencing Platform"/>
            <person name="Earl A."/>
            <person name="Ward D."/>
            <person name="Feldgarden M."/>
            <person name="Gevers D."/>
            <person name="Butler R."/>
            <person name="Young S.K."/>
            <person name="Zeng Q."/>
            <person name="Gargeya S."/>
            <person name="Fitzgerald M."/>
            <person name="Haas B."/>
            <person name="Abouelleil A."/>
            <person name="Alvarado L."/>
            <person name="Arachchi H.M."/>
            <person name="Berlin A."/>
            <person name="Brown A."/>
            <person name="Chapman S.B."/>
            <person name="Chen Z."/>
            <person name="Dunbar C."/>
            <person name="Freedman E."/>
            <person name="Gearin G."/>
            <person name="Gellesch M."/>
            <person name="Goldberg J."/>
            <person name="Griggs A."/>
            <person name="Gujja S."/>
            <person name="Heilman E."/>
            <person name="Heiman D."/>
            <person name="Howarth C."/>
            <person name="Larson L."/>
            <person name="Lui A."/>
            <person name="MacDonald P.J.P."/>
            <person name="Mehta T."/>
            <person name="Montmayeur A."/>
            <person name="Murphy C."/>
            <person name="Neiman D."/>
            <person name="Pearson M."/>
            <person name="Priest M."/>
            <person name="Roberts A."/>
            <person name="Saif S."/>
            <person name="Shea T."/>
            <person name="Shenoy N."/>
            <person name="Sisk P."/>
            <person name="Stolte C."/>
            <person name="Sykes S."/>
            <person name="White J."/>
            <person name="Yandava C."/>
            <person name="Wortman J."/>
            <person name="Nusbaum C."/>
            <person name="Birren B."/>
        </authorList>
    </citation>
    <scope>NUCLEOTIDE SEQUENCE</scope>
    <source>
        <strain evidence="3">P1A1 Lamole</strain>
    </source>
</reference>
<feature type="region of interest" description="Disordered" evidence="1">
    <location>
        <begin position="101"/>
        <end position="125"/>
    </location>
</feature>
<keyword evidence="5" id="KW-1185">Reference proteome</keyword>
<evidence type="ECO:0000256" key="1">
    <source>
        <dbReference type="SAM" id="MobiDB-lite"/>
    </source>
</evidence>